<dbReference type="Gene3D" id="3.40.630.30">
    <property type="match status" value="1"/>
</dbReference>
<protein>
    <submittedName>
        <fullName evidence="2">GNAT family protein</fullName>
    </submittedName>
</protein>
<accession>A0AA95EZS6</accession>
<dbReference type="AlphaFoldDB" id="A0AA95EZS6"/>
<organism evidence="2 3">
    <name type="scientific">Candidatus Cohnella colombiensis</name>
    <dbReference type="NCBI Taxonomy" id="3121368"/>
    <lineage>
        <taxon>Bacteria</taxon>
        <taxon>Bacillati</taxon>
        <taxon>Bacillota</taxon>
        <taxon>Bacilli</taxon>
        <taxon>Bacillales</taxon>
        <taxon>Paenibacillaceae</taxon>
        <taxon>Cohnella</taxon>
    </lineage>
</organism>
<reference evidence="2" key="1">
    <citation type="submission" date="2023-03" db="EMBL/GenBank/DDBJ databases">
        <title>Andean soil-derived lignocellulolytic bacterial consortium as a source of novel taxa and putative plastic-active enzymes.</title>
        <authorList>
            <person name="Diaz-Garcia L."/>
            <person name="Chuvochina M."/>
            <person name="Feuerriegel G."/>
            <person name="Bunk B."/>
            <person name="Sproer C."/>
            <person name="Streit W.R."/>
            <person name="Rodriguez L.M."/>
            <person name="Overmann J."/>
            <person name="Jimenez D.J."/>
        </authorList>
    </citation>
    <scope>NUCLEOTIDE SEQUENCE</scope>
    <source>
        <strain evidence="2">MAG 2441</strain>
    </source>
</reference>
<feature type="domain" description="N-acetyltransferase" evidence="1">
    <location>
        <begin position="9"/>
        <end position="166"/>
    </location>
</feature>
<gene>
    <name evidence="2" type="ORF">P0Y55_08085</name>
</gene>
<dbReference type="SUPFAM" id="SSF55729">
    <property type="entry name" value="Acyl-CoA N-acyltransferases (Nat)"/>
    <property type="match status" value="1"/>
</dbReference>
<dbReference type="PANTHER" id="PTHR43415">
    <property type="entry name" value="SPERMIDINE N(1)-ACETYLTRANSFERASE"/>
    <property type="match status" value="1"/>
</dbReference>
<evidence type="ECO:0000313" key="3">
    <source>
        <dbReference type="Proteomes" id="UP001178662"/>
    </source>
</evidence>
<dbReference type="GO" id="GO:0016747">
    <property type="term" value="F:acyltransferase activity, transferring groups other than amino-acyl groups"/>
    <property type="evidence" value="ECO:0007669"/>
    <property type="project" value="InterPro"/>
</dbReference>
<sequence length="181" mass="21076">MPHLYGERIILREYRREDLPWIRQWVNDPAIVSTLSDIFLYPQGLDSTESYLEAMIEGDNDRKGFVIAERGSEDYLGQVNLDLIDWKNRTGRIGVVIGSSQHLGIGIGTEAMKVLIAFSFMEMNLNRLELEVYDFNERAYNCYVKSGFKEEGRLRQRYYRNGKYADVIMMGLLRSEWEAGQ</sequence>
<dbReference type="PANTHER" id="PTHR43415:SF3">
    <property type="entry name" value="GNAT-FAMILY ACETYLTRANSFERASE"/>
    <property type="match status" value="1"/>
</dbReference>
<dbReference type="EMBL" id="CP119317">
    <property type="protein sequence ID" value="WEK55994.1"/>
    <property type="molecule type" value="Genomic_DNA"/>
</dbReference>
<name>A0AA95EZS6_9BACL</name>
<dbReference type="Pfam" id="PF13302">
    <property type="entry name" value="Acetyltransf_3"/>
    <property type="match status" value="1"/>
</dbReference>
<dbReference type="PROSITE" id="PS51186">
    <property type="entry name" value="GNAT"/>
    <property type="match status" value="1"/>
</dbReference>
<evidence type="ECO:0000313" key="2">
    <source>
        <dbReference type="EMBL" id="WEK55994.1"/>
    </source>
</evidence>
<evidence type="ECO:0000259" key="1">
    <source>
        <dbReference type="PROSITE" id="PS51186"/>
    </source>
</evidence>
<dbReference type="InterPro" id="IPR000182">
    <property type="entry name" value="GNAT_dom"/>
</dbReference>
<dbReference type="Proteomes" id="UP001178662">
    <property type="component" value="Chromosome"/>
</dbReference>
<keyword evidence="3" id="KW-1185">Reference proteome</keyword>
<dbReference type="InterPro" id="IPR016181">
    <property type="entry name" value="Acyl_CoA_acyltransferase"/>
</dbReference>
<proteinExistence type="predicted"/>